<comment type="subcellular location">
    <subcellularLocation>
        <location evidence="1">Cell membrane</location>
        <topology evidence="1">Multi-pass membrane protein</topology>
    </subcellularLocation>
</comment>
<feature type="transmembrane region" description="Helical" evidence="7">
    <location>
        <begin position="6"/>
        <end position="22"/>
    </location>
</feature>
<evidence type="ECO:0000256" key="5">
    <source>
        <dbReference type="ARBA" id="ARBA00022989"/>
    </source>
</evidence>
<evidence type="ECO:0000256" key="3">
    <source>
        <dbReference type="ARBA" id="ARBA00022475"/>
    </source>
</evidence>
<dbReference type="Pfam" id="PF04226">
    <property type="entry name" value="Transgly_assoc"/>
    <property type="match status" value="1"/>
</dbReference>
<evidence type="ECO:0000313" key="9">
    <source>
        <dbReference type="Proteomes" id="UP001081438"/>
    </source>
</evidence>
<dbReference type="Proteomes" id="UP001081438">
    <property type="component" value="Unassembled WGS sequence"/>
</dbReference>
<name>A0A9Q4H246_9STAP</name>
<dbReference type="GO" id="GO:0005886">
    <property type="term" value="C:plasma membrane"/>
    <property type="evidence" value="ECO:0007669"/>
    <property type="project" value="UniProtKB-SubCell"/>
</dbReference>
<evidence type="ECO:0000256" key="1">
    <source>
        <dbReference type="ARBA" id="ARBA00004651"/>
    </source>
</evidence>
<feature type="transmembrane region" description="Helical" evidence="7">
    <location>
        <begin position="64"/>
        <end position="83"/>
    </location>
</feature>
<gene>
    <name evidence="8" type="ORF">NW112_05205</name>
</gene>
<proteinExistence type="inferred from homology"/>
<dbReference type="InterPro" id="IPR007341">
    <property type="entry name" value="Transgly_assoc"/>
</dbReference>
<evidence type="ECO:0000256" key="7">
    <source>
        <dbReference type="SAM" id="Phobius"/>
    </source>
</evidence>
<sequence length="89" mass="8965">MHFIIMLIVGGLIGWIAGGIVGKDIPGGIIGNIIAGIVGAALGQWIFGLVGAKNFGPSLGGVHIIPGLIGTIVLVLIVSFIVGKLRGKK</sequence>
<dbReference type="AlphaFoldDB" id="A0A9Q4H246"/>
<dbReference type="EMBL" id="JANSKX010000014">
    <property type="protein sequence ID" value="MCY1594628.1"/>
    <property type="molecule type" value="Genomic_DNA"/>
</dbReference>
<evidence type="ECO:0000256" key="2">
    <source>
        <dbReference type="ARBA" id="ARBA00011006"/>
    </source>
</evidence>
<comment type="caution">
    <text evidence="8">The sequence shown here is derived from an EMBL/GenBank/DDBJ whole genome shotgun (WGS) entry which is preliminary data.</text>
</comment>
<accession>A0A9Q4H246</accession>
<organism evidence="8 9">
    <name type="scientific">Staphylococcus pettenkoferi</name>
    <dbReference type="NCBI Taxonomy" id="170573"/>
    <lineage>
        <taxon>Bacteria</taxon>
        <taxon>Bacillati</taxon>
        <taxon>Bacillota</taxon>
        <taxon>Bacilli</taxon>
        <taxon>Bacillales</taxon>
        <taxon>Staphylococcaceae</taxon>
        <taxon>Staphylococcus</taxon>
    </lineage>
</organism>
<evidence type="ECO:0000256" key="6">
    <source>
        <dbReference type="ARBA" id="ARBA00023136"/>
    </source>
</evidence>
<comment type="similarity">
    <text evidence="2">Belongs to the UPF0410 family.</text>
</comment>
<dbReference type="RefSeq" id="WP_268210312.1">
    <property type="nucleotide sequence ID" value="NZ_JANSKK010000013.1"/>
</dbReference>
<evidence type="ECO:0000256" key="4">
    <source>
        <dbReference type="ARBA" id="ARBA00022692"/>
    </source>
</evidence>
<feature type="transmembrane region" description="Helical" evidence="7">
    <location>
        <begin position="29"/>
        <end position="52"/>
    </location>
</feature>
<protein>
    <submittedName>
        <fullName evidence="8">GlsB/YeaQ/YmgE family stress response membrane protein</fullName>
    </submittedName>
</protein>
<evidence type="ECO:0000313" key="8">
    <source>
        <dbReference type="EMBL" id="MCY1594628.1"/>
    </source>
</evidence>
<dbReference type="PANTHER" id="PTHR33884:SF3">
    <property type="entry name" value="UPF0410 PROTEIN YMGE"/>
    <property type="match status" value="1"/>
</dbReference>
<keyword evidence="6 7" id="KW-0472">Membrane</keyword>
<dbReference type="PANTHER" id="PTHR33884">
    <property type="entry name" value="UPF0410 PROTEIN YMGE"/>
    <property type="match status" value="1"/>
</dbReference>
<keyword evidence="5 7" id="KW-1133">Transmembrane helix</keyword>
<reference evidence="8" key="1">
    <citation type="journal article" date="2022" name="Int. J. Mol. Sci.">
        <title>Phenotypic and genotypic virulence characterisation of Staphylococcus pettenkoferi strains isolated from human bloodstream and diabetic foot infections.</title>
        <authorList>
            <person name="Magnan C."/>
        </authorList>
    </citation>
    <scope>NUCLEOTIDE SEQUENCE</scope>
    <source>
        <strain evidence="8">NSP020P</strain>
    </source>
</reference>
<keyword evidence="4 7" id="KW-0812">Transmembrane</keyword>
<keyword evidence="3" id="KW-1003">Cell membrane</keyword>